<comment type="similarity">
    <text evidence="1">Belongs to the ATP-dependent AMP-binding enzyme family.</text>
</comment>
<feature type="domain" description="AMP-dependent synthetase/ligase" evidence="3">
    <location>
        <begin position="15"/>
        <end position="375"/>
    </location>
</feature>
<accession>A0A0B0ICA2</accession>
<proteinExistence type="inferred from homology"/>
<dbReference type="Pfam" id="PF00501">
    <property type="entry name" value="AMP-binding"/>
    <property type="match status" value="1"/>
</dbReference>
<dbReference type="Gene3D" id="3.40.50.12780">
    <property type="entry name" value="N-terminal domain of ligase-like"/>
    <property type="match status" value="1"/>
</dbReference>
<organism evidence="5 6">
    <name type="scientific">Halalkalibacter okhensis</name>
    <dbReference type="NCBI Taxonomy" id="333138"/>
    <lineage>
        <taxon>Bacteria</taxon>
        <taxon>Bacillati</taxon>
        <taxon>Bacillota</taxon>
        <taxon>Bacilli</taxon>
        <taxon>Bacillales</taxon>
        <taxon>Bacillaceae</taxon>
        <taxon>Halalkalibacter</taxon>
    </lineage>
</organism>
<dbReference type="PANTHER" id="PTHR43201">
    <property type="entry name" value="ACYL-COA SYNTHETASE"/>
    <property type="match status" value="1"/>
</dbReference>
<dbReference type="AlphaFoldDB" id="A0A0B0ICA2"/>
<evidence type="ECO:0000256" key="1">
    <source>
        <dbReference type="ARBA" id="ARBA00006432"/>
    </source>
</evidence>
<dbReference type="OrthoDB" id="9803968at2"/>
<gene>
    <name evidence="5" type="ORF">LQ50_20805</name>
</gene>
<dbReference type="Pfam" id="PF13193">
    <property type="entry name" value="AMP-binding_C"/>
    <property type="match status" value="1"/>
</dbReference>
<dbReference type="PROSITE" id="PS00455">
    <property type="entry name" value="AMP_BINDING"/>
    <property type="match status" value="1"/>
</dbReference>
<dbReference type="EMBL" id="JRJU01000037">
    <property type="protein sequence ID" value="KHF38512.1"/>
    <property type="molecule type" value="Genomic_DNA"/>
</dbReference>
<evidence type="ECO:0000259" key="4">
    <source>
        <dbReference type="Pfam" id="PF13193"/>
    </source>
</evidence>
<feature type="domain" description="AMP-binding enzyme C-terminal" evidence="4">
    <location>
        <begin position="426"/>
        <end position="501"/>
    </location>
</feature>
<evidence type="ECO:0000259" key="3">
    <source>
        <dbReference type="Pfam" id="PF00501"/>
    </source>
</evidence>
<name>A0A0B0ICA2_9BACI</name>
<dbReference type="InterPro" id="IPR025110">
    <property type="entry name" value="AMP-bd_C"/>
</dbReference>
<dbReference type="InterPro" id="IPR000873">
    <property type="entry name" value="AMP-dep_synth/lig_dom"/>
</dbReference>
<dbReference type="RefSeq" id="WP_034632529.1">
    <property type="nucleotide sequence ID" value="NZ_JRJU01000037.1"/>
</dbReference>
<keyword evidence="6" id="KW-1185">Reference proteome</keyword>
<dbReference type="InterPro" id="IPR042099">
    <property type="entry name" value="ANL_N_sf"/>
</dbReference>
<evidence type="ECO:0000313" key="6">
    <source>
        <dbReference type="Proteomes" id="UP000030832"/>
    </source>
</evidence>
<dbReference type="InterPro" id="IPR020845">
    <property type="entry name" value="AMP-binding_CS"/>
</dbReference>
<dbReference type="eggNOG" id="COG0318">
    <property type="taxonomic scope" value="Bacteria"/>
</dbReference>
<dbReference type="STRING" id="333138.LQ50_20805"/>
<sequence>MIVKDNKLSVSELLTRAVELKPDREALYDLQERLTYKQFHERVEKLVANLLELGVKKGDRVGVCLPNWNETPIIFFAVAKVGAIVVPFNPNYRQNEIEYIIENSRPKLLFVCEKVEKNVGLEKLTSNVEVIAVRFEHECTISFDSMLVTSGNHPSNTLPEIDVDNDIFCILYTSGTTGVPKGVMLPHRSIVQSGNTLAASLRCTTDDVFIVPAPLFHIFGIACNLMASVASQAKLLLQEKFQPEQTLQLIEQEKVTIHQGVPTMFVMELNLPNFDQYNLSTLRTGMVGAAPCPPDTIKAIREKMGLNLLISFGISETGTVTITDYEEEEINYLETVGKAIDGVELKIVNEHREILPLGEVGEIACKSAGVMKGYYGMEEQTKKVFDEDGWYYTGDLGSLDEKGYLRFIGRKKEMIIRGGFNIYPQEIEGVLAKHPKVLECAVVGYPNEVLGELVCAVIKLKKGESCTPDEIKEYVKTYIASYKVPSEVVFVEEFPVTASGKIQKGKLKEEMLNLLR</sequence>
<dbReference type="SUPFAM" id="SSF56801">
    <property type="entry name" value="Acetyl-CoA synthetase-like"/>
    <property type="match status" value="1"/>
</dbReference>
<dbReference type="GO" id="GO:0031956">
    <property type="term" value="F:medium-chain fatty acid-CoA ligase activity"/>
    <property type="evidence" value="ECO:0007669"/>
    <property type="project" value="TreeGrafter"/>
</dbReference>
<evidence type="ECO:0000256" key="2">
    <source>
        <dbReference type="ARBA" id="ARBA00022598"/>
    </source>
</evidence>
<protein>
    <submittedName>
        <fullName evidence="5">Long-chain acyl-CoA synthetase</fullName>
    </submittedName>
</protein>
<dbReference type="PANTHER" id="PTHR43201:SF5">
    <property type="entry name" value="MEDIUM-CHAIN ACYL-COA LIGASE ACSF2, MITOCHONDRIAL"/>
    <property type="match status" value="1"/>
</dbReference>
<dbReference type="FunFam" id="3.30.300.30:FF:000008">
    <property type="entry name" value="2,3-dihydroxybenzoate-AMP ligase"/>
    <property type="match status" value="1"/>
</dbReference>
<dbReference type="InterPro" id="IPR045851">
    <property type="entry name" value="AMP-bd_C_sf"/>
</dbReference>
<evidence type="ECO:0000313" key="5">
    <source>
        <dbReference type="EMBL" id="KHF38512.1"/>
    </source>
</evidence>
<reference evidence="5 6" key="1">
    <citation type="submission" date="2014-09" db="EMBL/GenBank/DDBJ databases">
        <title>Genome sequencing and annotation of Bacillus Okhensis strain Kh10-101T.</title>
        <authorList>
            <person name="Prakash J.S."/>
        </authorList>
    </citation>
    <scope>NUCLEOTIDE SEQUENCE [LARGE SCALE GENOMIC DNA]</scope>
    <source>
        <strain evidence="6">Kh10-101T</strain>
    </source>
</reference>
<dbReference type="GO" id="GO:0006631">
    <property type="term" value="P:fatty acid metabolic process"/>
    <property type="evidence" value="ECO:0007669"/>
    <property type="project" value="TreeGrafter"/>
</dbReference>
<comment type="caution">
    <text evidence="5">The sequence shown here is derived from an EMBL/GenBank/DDBJ whole genome shotgun (WGS) entry which is preliminary data.</text>
</comment>
<dbReference type="Gene3D" id="3.30.300.30">
    <property type="match status" value="1"/>
</dbReference>
<dbReference type="Proteomes" id="UP000030832">
    <property type="component" value="Unassembled WGS sequence"/>
</dbReference>
<keyword evidence="2" id="KW-0436">Ligase</keyword>